<gene>
    <name evidence="2" type="ORF">HDU87_006356</name>
</gene>
<keyword evidence="3" id="KW-1185">Reference proteome</keyword>
<sequence length="76" mass="8596">MCYGIEVLLWDILVVIGLILLVIWILDIANVWNVATGPWKHAFLVVGVLFLIMWVLVRCCGCCTGGRRKRRNAVIV</sequence>
<comment type="caution">
    <text evidence="2">The sequence shown here is derived from an EMBL/GenBank/DDBJ whole genome shotgun (WGS) entry which is preliminary data.</text>
</comment>
<evidence type="ECO:0000313" key="3">
    <source>
        <dbReference type="Proteomes" id="UP001212152"/>
    </source>
</evidence>
<dbReference type="AlphaFoldDB" id="A0AAD5TFZ6"/>
<accession>A0AAD5TFZ6</accession>
<feature type="transmembrane region" description="Helical" evidence="1">
    <location>
        <begin position="7"/>
        <end position="29"/>
    </location>
</feature>
<organism evidence="2 3">
    <name type="scientific">Geranomyces variabilis</name>
    <dbReference type="NCBI Taxonomy" id="109894"/>
    <lineage>
        <taxon>Eukaryota</taxon>
        <taxon>Fungi</taxon>
        <taxon>Fungi incertae sedis</taxon>
        <taxon>Chytridiomycota</taxon>
        <taxon>Chytridiomycota incertae sedis</taxon>
        <taxon>Chytridiomycetes</taxon>
        <taxon>Spizellomycetales</taxon>
        <taxon>Powellomycetaceae</taxon>
        <taxon>Geranomyces</taxon>
    </lineage>
</organism>
<keyword evidence="1" id="KW-0472">Membrane</keyword>
<reference evidence="2" key="1">
    <citation type="submission" date="2020-05" db="EMBL/GenBank/DDBJ databases">
        <title>Phylogenomic resolution of chytrid fungi.</title>
        <authorList>
            <person name="Stajich J.E."/>
            <person name="Amses K."/>
            <person name="Simmons R."/>
            <person name="Seto K."/>
            <person name="Myers J."/>
            <person name="Bonds A."/>
            <person name="Quandt C.A."/>
            <person name="Barry K."/>
            <person name="Liu P."/>
            <person name="Grigoriev I."/>
            <person name="Longcore J.E."/>
            <person name="James T.Y."/>
        </authorList>
    </citation>
    <scope>NUCLEOTIDE SEQUENCE</scope>
    <source>
        <strain evidence="2">JEL0379</strain>
    </source>
</reference>
<proteinExistence type="predicted"/>
<feature type="transmembrane region" description="Helical" evidence="1">
    <location>
        <begin position="41"/>
        <end position="61"/>
    </location>
</feature>
<protein>
    <submittedName>
        <fullName evidence="2">Uncharacterized protein</fullName>
    </submittedName>
</protein>
<dbReference type="Proteomes" id="UP001212152">
    <property type="component" value="Unassembled WGS sequence"/>
</dbReference>
<name>A0AAD5TFZ6_9FUNG</name>
<evidence type="ECO:0000256" key="1">
    <source>
        <dbReference type="SAM" id="Phobius"/>
    </source>
</evidence>
<keyword evidence="1" id="KW-1133">Transmembrane helix</keyword>
<keyword evidence="1" id="KW-0812">Transmembrane</keyword>
<dbReference type="EMBL" id="JADGJQ010000054">
    <property type="protein sequence ID" value="KAJ3175274.1"/>
    <property type="molecule type" value="Genomic_DNA"/>
</dbReference>
<evidence type="ECO:0000313" key="2">
    <source>
        <dbReference type="EMBL" id="KAJ3175274.1"/>
    </source>
</evidence>